<dbReference type="AlphaFoldDB" id="A0A9P0HUY1"/>
<dbReference type="EMBL" id="OV725083">
    <property type="protein sequence ID" value="CAH1407842.1"/>
    <property type="molecule type" value="Genomic_DNA"/>
</dbReference>
<accession>A0A9P0HUY1</accession>
<name>A0A9P0HUY1_NEZVI</name>
<sequence length="65" mass="8005">MNKQVNGKVRSFFRQVVEKNRCRKGWWPNQRNKERLHNSLYRMVLVIRIHCNPKPLVIRTRKMKS</sequence>
<proteinExistence type="predicted"/>
<evidence type="ECO:0000313" key="2">
    <source>
        <dbReference type="Proteomes" id="UP001152798"/>
    </source>
</evidence>
<gene>
    <name evidence="1" type="ORF">NEZAVI_LOCUS15474</name>
</gene>
<dbReference type="Proteomes" id="UP001152798">
    <property type="component" value="Chromosome 7"/>
</dbReference>
<keyword evidence="2" id="KW-1185">Reference proteome</keyword>
<evidence type="ECO:0000313" key="1">
    <source>
        <dbReference type="EMBL" id="CAH1407842.1"/>
    </source>
</evidence>
<reference evidence="1" key="1">
    <citation type="submission" date="2022-01" db="EMBL/GenBank/DDBJ databases">
        <authorList>
            <person name="King R."/>
        </authorList>
    </citation>
    <scope>NUCLEOTIDE SEQUENCE</scope>
</reference>
<protein>
    <submittedName>
        <fullName evidence="1">Uncharacterized protein</fullName>
    </submittedName>
</protein>
<organism evidence="1 2">
    <name type="scientific">Nezara viridula</name>
    <name type="common">Southern green stink bug</name>
    <name type="synonym">Cimex viridulus</name>
    <dbReference type="NCBI Taxonomy" id="85310"/>
    <lineage>
        <taxon>Eukaryota</taxon>
        <taxon>Metazoa</taxon>
        <taxon>Ecdysozoa</taxon>
        <taxon>Arthropoda</taxon>
        <taxon>Hexapoda</taxon>
        <taxon>Insecta</taxon>
        <taxon>Pterygota</taxon>
        <taxon>Neoptera</taxon>
        <taxon>Paraneoptera</taxon>
        <taxon>Hemiptera</taxon>
        <taxon>Heteroptera</taxon>
        <taxon>Panheteroptera</taxon>
        <taxon>Pentatomomorpha</taxon>
        <taxon>Pentatomoidea</taxon>
        <taxon>Pentatomidae</taxon>
        <taxon>Pentatominae</taxon>
        <taxon>Nezara</taxon>
    </lineage>
</organism>